<dbReference type="Proteomes" id="UP000254343">
    <property type="component" value="Unassembled WGS sequence"/>
</dbReference>
<dbReference type="OrthoDB" id="6087511at2"/>
<feature type="domain" description="HTH gntR-type" evidence="4">
    <location>
        <begin position="4"/>
        <end position="71"/>
    </location>
</feature>
<dbReference type="GO" id="GO:0003700">
    <property type="term" value="F:DNA-binding transcription factor activity"/>
    <property type="evidence" value="ECO:0007669"/>
    <property type="project" value="InterPro"/>
</dbReference>
<dbReference type="Pfam" id="PF07729">
    <property type="entry name" value="FCD"/>
    <property type="match status" value="1"/>
</dbReference>
<sequence>MDELNVAAQTYREIKRRIVELEYRLGERLSETRLASELGVGRSPVRSALARLKSEGWVAVSPQSGTFVKALTNNDIEEVTELRTVLEMHAARVAAARISQKDLDALQVAFDTLGPSIVAGRSELFIDLDKQFHLAIYKAAGNELVLDILVNLRDKVQWIRRACSVSVERVQDGFREIDSIFQELKKRDGEAAAEGMRRHIQNAAAFCRAIDPEAMATQPKGSLEVAV</sequence>
<accession>A0A380WDI6</accession>
<dbReference type="InterPro" id="IPR011711">
    <property type="entry name" value="GntR_C"/>
</dbReference>
<reference evidence="5 6" key="1">
    <citation type="submission" date="2018-06" db="EMBL/GenBank/DDBJ databases">
        <authorList>
            <consortium name="Pathogen Informatics"/>
            <person name="Doyle S."/>
        </authorList>
    </citation>
    <scope>NUCLEOTIDE SEQUENCE [LARGE SCALE GENOMIC DNA]</scope>
    <source>
        <strain evidence="5 6">NCTC12722</strain>
    </source>
</reference>
<dbReference type="SUPFAM" id="SSF46785">
    <property type="entry name" value="Winged helix' DNA-binding domain"/>
    <property type="match status" value="1"/>
</dbReference>
<organism evidence="5 6">
    <name type="scientific">Afipia felis</name>
    <name type="common">Cat scratch disease bacillus</name>
    <dbReference type="NCBI Taxonomy" id="1035"/>
    <lineage>
        <taxon>Bacteria</taxon>
        <taxon>Pseudomonadati</taxon>
        <taxon>Pseudomonadota</taxon>
        <taxon>Alphaproteobacteria</taxon>
        <taxon>Hyphomicrobiales</taxon>
        <taxon>Nitrobacteraceae</taxon>
        <taxon>Afipia</taxon>
    </lineage>
</organism>
<dbReference type="PRINTS" id="PR00035">
    <property type="entry name" value="HTHGNTR"/>
</dbReference>
<dbReference type="SMART" id="SM00345">
    <property type="entry name" value="HTH_GNTR"/>
    <property type="match status" value="1"/>
</dbReference>
<protein>
    <submittedName>
        <fullName evidence="5">Uncharacterized HTH-type transcriptional regulator ydfH</fullName>
    </submittedName>
</protein>
<keyword evidence="3" id="KW-0804">Transcription</keyword>
<dbReference type="InterPro" id="IPR036390">
    <property type="entry name" value="WH_DNA-bd_sf"/>
</dbReference>
<evidence type="ECO:0000259" key="4">
    <source>
        <dbReference type="PROSITE" id="PS50949"/>
    </source>
</evidence>
<dbReference type="RefSeq" id="WP_002717266.1">
    <property type="nucleotide sequence ID" value="NZ_UFSI01000001.1"/>
</dbReference>
<dbReference type="PANTHER" id="PTHR43537:SF24">
    <property type="entry name" value="GLUCONATE OPERON TRANSCRIPTIONAL REPRESSOR"/>
    <property type="match status" value="1"/>
</dbReference>
<dbReference type="GO" id="GO:0003677">
    <property type="term" value="F:DNA binding"/>
    <property type="evidence" value="ECO:0007669"/>
    <property type="project" value="UniProtKB-KW"/>
</dbReference>
<dbReference type="PANTHER" id="PTHR43537">
    <property type="entry name" value="TRANSCRIPTIONAL REGULATOR, GNTR FAMILY"/>
    <property type="match status" value="1"/>
</dbReference>
<dbReference type="InterPro" id="IPR008920">
    <property type="entry name" value="TF_FadR/GntR_C"/>
</dbReference>
<dbReference type="PROSITE" id="PS50949">
    <property type="entry name" value="HTH_GNTR"/>
    <property type="match status" value="1"/>
</dbReference>
<evidence type="ECO:0000313" key="5">
    <source>
        <dbReference type="EMBL" id="SUU86443.1"/>
    </source>
</evidence>
<evidence type="ECO:0000256" key="1">
    <source>
        <dbReference type="ARBA" id="ARBA00023015"/>
    </source>
</evidence>
<keyword evidence="2" id="KW-0238">DNA-binding</keyword>
<dbReference type="SMART" id="SM00895">
    <property type="entry name" value="FCD"/>
    <property type="match status" value="1"/>
</dbReference>
<keyword evidence="1" id="KW-0805">Transcription regulation</keyword>
<evidence type="ECO:0000313" key="6">
    <source>
        <dbReference type="Proteomes" id="UP000254343"/>
    </source>
</evidence>
<name>A0A380WDI6_AFIFE</name>
<dbReference type="SUPFAM" id="SSF48008">
    <property type="entry name" value="GntR ligand-binding domain-like"/>
    <property type="match status" value="1"/>
</dbReference>
<evidence type="ECO:0000256" key="3">
    <source>
        <dbReference type="ARBA" id="ARBA00023163"/>
    </source>
</evidence>
<dbReference type="EMBL" id="UIGB01000001">
    <property type="protein sequence ID" value="SUU86443.1"/>
    <property type="molecule type" value="Genomic_DNA"/>
</dbReference>
<dbReference type="Gene3D" id="1.10.10.10">
    <property type="entry name" value="Winged helix-like DNA-binding domain superfamily/Winged helix DNA-binding domain"/>
    <property type="match status" value="1"/>
</dbReference>
<evidence type="ECO:0000256" key="2">
    <source>
        <dbReference type="ARBA" id="ARBA00023125"/>
    </source>
</evidence>
<gene>
    <name evidence="5" type="primary">ydfH_7</name>
    <name evidence="5" type="ORF">NCTC12722_03669</name>
</gene>
<dbReference type="Gene3D" id="1.20.120.530">
    <property type="entry name" value="GntR ligand-binding domain-like"/>
    <property type="match status" value="1"/>
</dbReference>
<dbReference type="Pfam" id="PF00392">
    <property type="entry name" value="GntR"/>
    <property type="match status" value="1"/>
</dbReference>
<dbReference type="InterPro" id="IPR000524">
    <property type="entry name" value="Tscrpt_reg_HTH_GntR"/>
</dbReference>
<dbReference type="AlphaFoldDB" id="A0A380WDI6"/>
<dbReference type="InterPro" id="IPR036388">
    <property type="entry name" value="WH-like_DNA-bd_sf"/>
</dbReference>
<proteinExistence type="predicted"/>
<dbReference type="CDD" id="cd07377">
    <property type="entry name" value="WHTH_GntR"/>
    <property type="match status" value="1"/>
</dbReference>